<accession>A0A345MK29</accession>
<protein>
    <submittedName>
        <fullName evidence="1">Uncharacterized protein</fullName>
    </submittedName>
</protein>
<dbReference type="Proteomes" id="UP000260425">
    <property type="component" value="Segment"/>
</dbReference>
<organism evidence="1 2">
    <name type="scientific">Bacillus phage BSP38</name>
    <dbReference type="NCBI Taxonomy" id="2283013"/>
    <lineage>
        <taxon>Viruses</taxon>
        <taxon>Duplodnaviria</taxon>
        <taxon>Heunggongvirae</taxon>
        <taxon>Uroviricota</taxon>
        <taxon>Caudoviricetes</taxon>
        <taxon>Herelleviridae</taxon>
        <taxon>Bastillevirinae</taxon>
        <taxon>Jeonjuvirus</taxon>
        <taxon>Jeonjuvirus BSP38</taxon>
    </lineage>
</organism>
<dbReference type="GO" id="GO:0003723">
    <property type="term" value="F:RNA binding"/>
    <property type="evidence" value="ECO:0007669"/>
    <property type="project" value="InterPro"/>
</dbReference>
<proteinExistence type="predicted"/>
<gene>
    <name evidence="1" type="ORF">BSP38_169</name>
</gene>
<dbReference type="GO" id="GO:0003735">
    <property type="term" value="F:structural constituent of ribosome"/>
    <property type="evidence" value="ECO:0007669"/>
    <property type="project" value="InterPro"/>
</dbReference>
<dbReference type="InterPro" id="IPR020606">
    <property type="entry name" value="Ribosomal_uS7_CS"/>
</dbReference>
<reference evidence="1 2" key="1">
    <citation type="submission" date="2018-07" db="EMBL/GenBank/DDBJ databases">
        <title>Complete nucleotide sequence of Bacillus phage BSP38.</title>
        <authorList>
            <person name="Ghosh K."/>
            <person name="Kim K.-P."/>
        </authorList>
    </citation>
    <scope>NUCLEOTIDE SEQUENCE [LARGE SCALE GENOMIC DNA]</scope>
</reference>
<dbReference type="PROSITE" id="PS00052">
    <property type="entry name" value="RIBOSOMAL_S7"/>
    <property type="match status" value="1"/>
</dbReference>
<dbReference type="EMBL" id="MH606185">
    <property type="protein sequence ID" value="AXH71211.1"/>
    <property type="molecule type" value="Genomic_DNA"/>
</dbReference>
<sequence length="73" mass="8575">MSKKDKFIVWKVDELIPMCTEAELKILSRIVDRIVRKRVDEGKKPANSYIVISTDEPYADDVREILKKHGDWD</sequence>
<evidence type="ECO:0000313" key="1">
    <source>
        <dbReference type="EMBL" id="AXH71211.1"/>
    </source>
</evidence>
<name>A0A345MK29_BPBSP</name>
<keyword evidence="2" id="KW-1185">Reference proteome</keyword>
<organismHost>
    <name type="scientific">Bacillus subtilis</name>
    <dbReference type="NCBI Taxonomy" id="1423"/>
</organismHost>
<evidence type="ECO:0000313" key="2">
    <source>
        <dbReference type="Proteomes" id="UP000260425"/>
    </source>
</evidence>